<reference evidence="1 2" key="1">
    <citation type="submission" date="2024-09" db="EMBL/GenBank/DDBJ databases">
        <authorList>
            <person name="Sun Q."/>
            <person name="Mori K."/>
        </authorList>
    </citation>
    <scope>NUCLEOTIDE SEQUENCE [LARGE SCALE GENOMIC DNA]</scope>
    <source>
        <strain evidence="1 2">JCM 11411</strain>
    </source>
</reference>
<dbReference type="RefSeq" id="WP_095970481.1">
    <property type="nucleotide sequence ID" value="NZ_JBEUOO010000006.1"/>
</dbReference>
<protein>
    <submittedName>
        <fullName evidence="1">Glutaredoxin family protein</fullName>
    </submittedName>
</protein>
<evidence type="ECO:0000313" key="1">
    <source>
        <dbReference type="EMBL" id="MFB9784424.1"/>
    </source>
</evidence>
<dbReference type="InterPro" id="IPR008554">
    <property type="entry name" value="Glutaredoxin-like"/>
</dbReference>
<keyword evidence="2" id="KW-1185">Reference proteome</keyword>
<dbReference type="InterPro" id="IPR036249">
    <property type="entry name" value="Thioredoxin-like_sf"/>
</dbReference>
<evidence type="ECO:0000313" key="2">
    <source>
        <dbReference type="Proteomes" id="UP001589587"/>
    </source>
</evidence>
<dbReference type="Pfam" id="PF05768">
    <property type="entry name" value="Glrx-like"/>
    <property type="match status" value="1"/>
</dbReference>
<dbReference type="GeneID" id="93802173"/>
<dbReference type="SUPFAM" id="SSF52833">
    <property type="entry name" value="Thioredoxin-like"/>
    <property type="match status" value="1"/>
</dbReference>
<gene>
    <name evidence="1" type="ORF">ACFFQ6_32495</name>
</gene>
<dbReference type="Gene3D" id="3.40.30.10">
    <property type="entry name" value="Glutaredoxin"/>
    <property type="match status" value="1"/>
</dbReference>
<comment type="caution">
    <text evidence="1">The sequence shown here is derived from an EMBL/GenBank/DDBJ whole genome shotgun (WGS) entry which is preliminary data.</text>
</comment>
<name>A0ABV5XPN0_9NOCA</name>
<sequence>MTTATHEVTLLTRAGCASCVGAAEVLRRVCSEFQLELTCIDVDEAAATDPELRAEYGDRLPVILLDGREHGYWEVDEERLRDDLRK</sequence>
<proteinExistence type="predicted"/>
<dbReference type="Proteomes" id="UP001589587">
    <property type="component" value="Unassembled WGS sequence"/>
</dbReference>
<accession>A0ABV5XPN0</accession>
<dbReference type="EMBL" id="JBHMAS010000089">
    <property type="protein sequence ID" value="MFB9784424.1"/>
    <property type="molecule type" value="Genomic_DNA"/>
</dbReference>
<organism evidence="1 2">
    <name type="scientific">Rhodococcus baikonurensis</name>
    <dbReference type="NCBI Taxonomy" id="172041"/>
    <lineage>
        <taxon>Bacteria</taxon>
        <taxon>Bacillati</taxon>
        <taxon>Actinomycetota</taxon>
        <taxon>Actinomycetes</taxon>
        <taxon>Mycobacteriales</taxon>
        <taxon>Nocardiaceae</taxon>
        <taxon>Rhodococcus</taxon>
        <taxon>Rhodococcus erythropolis group</taxon>
    </lineage>
</organism>